<reference evidence="7" key="2">
    <citation type="submission" date="2023-06" db="EMBL/GenBank/DDBJ databases">
        <authorList>
            <consortium name="Lawrence Berkeley National Laboratory"/>
            <person name="Mondo S.J."/>
            <person name="Hensen N."/>
            <person name="Bonometti L."/>
            <person name="Westerberg I."/>
            <person name="Brannstrom I.O."/>
            <person name="Guillou S."/>
            <person name="Cros-Aarteil S."/>
            <person name="Calhoun S."/>
            <person name="Haridas S."/>
            <person name="Kuo A."/>
            <person name="Pangilinan J."/>
            <person name="Riley R."/>
            <person name="Labutti K."/>
            <person name="Andreopoulos B."/>
            <person name="Lipzen A."/>
            <person name="Chen C."/>
            <person name="Yanf M."/>
            <person name="Daum C."/>
            <person name="Ng V."/>
            <person name="Clum A."/>
            <person name="Steindorff A."/>
            <person name="Ohm R."/>
            <person name="Martin F."/>
            <person name="Silar P."/>
            <person name="Natvig D."/>
            <person name="Lalanne C."/>
            <person name="Gautier V."/>
            <person name="Ament-Velasquez S.L."/>
            <person name="Kruys A."/>
            <person name="Hutchinson M.I."/>
            <person name="Powell A.J."/>
            <person name="Barry K."/>
            <person name="Miller A.N."/>
            <person name="Grigoriev I.V."/>
            <person name="Debuchy R."/>
            <person name="Gladieux P."/>
            <person name="Thoren M.H."/>
            <person name="Johannesson H."/>
        </authorList>
    </citation>
    <scope>NUCLEOTIDE SEQUENCE</scope>
    <source>
        <strain evidence="7">PSN324</strain>
    </source>
</reference>
<sequence>MKYLSSLSALGAAALLSASQVSALFPHRNTLPPDTEWLDRETLKNLQKRGYAFNGWGTFDQLIDHSDPALGTFKQRYWYGTEFWYGPGSPIFLMNMGETSAENYNVSYLSEQHLPGRMAQETGGAVILMEHRYWGESSPYDLLTVGNLSHLTLDNSLKDITYFAQNLELPFDSSNASNPSNAPWVYMGGSYPGAMAAWLAVREPGTFWAYYSSSGVVQAIADFWQYYVPIGEATPRNCSADVSAVIGHVDSVLLNGTAEEKNELKARFYLSGLADADFAEGLARAIWQWQGTQFDTEAKEGSVPYYDFCDYVEGVWPNSTAGVEEVPGKEGVGLARALEGYSKYYREVMVPGTCEAQSDRFPTFKGKYNVDCFQSSNASHPAYKELTVDNLYNRQWTWMLCNEPFEWWFSGPPPPPTDYTNGPGKTLASRLLTREHWRNQCKLYFPELESGVARGKTAEDVNKFTGGGWDLVNTTRVMHTNGEHDPWRDATISSVFREGGEFKGNEQVPVRVVKGGGHCSDLSKAHWDRNEGLLEIVDAAVWTMKGWVAEFYEEKVGE</sequence>
<dbReference type="GO" id="GO:0006508">
    <property type="term" value="P:proteolysis"/>
    <property type="evidence" value="ECO:0007669"/>
    <property type="project" value="UniProtKB-KW"/>
</dbReference>
<dbReference type="GO" id="GO:0070008">
    <property type="term" value="F:serine-type exopeptidase activity"/>
    <property type="evidence" value="ECO:0007669"/>
    <property type="project" value="InterPro"/>
</dbReference>
<comment type="similarity">
    <text evidence="1">Belongs to the peptidase S28 family.</text>
</comment>
<evidence type="ECO:0000313" key="8">
    <source>
        <dbReference type="Proteomes" id="UP001321749"/>
    </source>
</evidence>
<keyword evidence="2" id="KW-0645">Protease</keyword>
<evidence type="ECO:0000256" key="6">
    <source>
        <dbReference type="SAM" id="SignalP"/>
    </source>
</evidence>
<evidence type="ECO:0000256" key="5">
    <source>
        <dbReference type="ARBA" id="ARBA00023180"/>
    </source>
</evidence>
<protein>
    <submittedName>
        <fullName evidence="7">Serine peptidase</fullName>
    </submittedName>
</protein>
<dbReference type="PANTHER" id="PTHR11010:SF23">
    <property type="entry name" value="SERINE PEPTIDASE"/>
    <property type="match status" value="1"/>
</dbReference>
<evidence type="ECO:0000256" key="2">
    <source>
        <dbReference type="ARBA" id="ARBA00022670"/>
    </source>
</evidence>
<dbReference type="EMBL" id="MU865125">
    <property type="protein sequence ID" value="KAK4457277.1"/>
    <property type="molecule type" value="Genomic_DNA"/>
</dbReference>
<accession>A0AAV9H932</accession>
<dbReference type="InterPro" id="IPR029058">
    <property type="entry name" value="AB_hydrolase_fold"/>
</dbReference>
<proteinExistence type="inferred from homology"/>
<dbReference type="AlphaFoldDB" id="A0AAV9H932"/>
<comment type="caution">
    <text evidence="7">The sequence shown here is derived from an EMBL/GenBank/DDBJ whole genome shotgun (WGS) entry which is preliminary data.</text>
</comment>
<reference evidence="7" key="1">
    <citation type="journal article" date="2023" name="Mol. Phylogenet. Evol.">
        <title>Genome-scale phylogeny and comparative genomics of the fungal order Sordariales.</title>
        <authorList>
            <person name="Hensen N."/>
            <person name="Bonometti L."/>
            <person name="Westerberg I."/>
            <person name="Brannstrom I.O."/>
            <person name="Guillou S."/>
            <person name="Cros-Aarteil S."/>
            <person name="Calhoun S."/>
            <person name="Haridas S."/>
            <person name="Kuo A."/>
            <person name="Mondo S."/>
            <person name="Pangilinan J."/>
            <person name="Riley R."/>
            <person name="LaButti K."/>
            <person name="Andreopoulos B."/>
            <person name="Lipzen A."/>
            <person name="Chen C."/>
            <person name="Yan M."/>
            <person name="Daum C."/>
            <person name="Ng V."/>
            <person name="Clum A."/>
            <person name="Steindorff A."/>
            <person name="Ohm R.A."/>
            <person name="Martin F."/>
            <person name="Silar P."/>
            <person name="Natvig D.O."/>
            <person name="Lalanne C."/>
            <person name="Gautier V."/>
            <person name="Ament-Velasquez S.L."/>
            <person name="Kruys A."/>
            <person name="Hutchinson M.I."/>
            <person name="Powell A.J."/>
            <person name="Barry K."/>
            <person name="Miller A.N."/>
            <person name="Grigoriev I.V."/>
            <person name="Debuchy R."/>
            <person name="Gladieux P."/>
            <person name="Hiltunen Thoren M."/>
            <person name="Johannesson H."/>
        </authorList>
    </citation>
    <scope>NUCLEOTIDE SEQUENCE</scope>
    <source>
        <strain evidence="7">PSN324</strain>
    </source>
</reference>
<evidence type="ECO:0000256" key="1">
    <source>
        <dbReference type="ARBA" id="ARBA00011079"/>
    </source>
</evidence>
<organism evidence="7 8">
    <name type="scientific">Cladorrhinum samala</name>
    <dbReference type="NCBI Taxonomy" id="585594"/>
    <lineage>
        <taxon>Eukaryota</taxon>
        <taxon>Fungi</taxon>
        <taxon>Dikarya</taxon>
        <taxon>Ascomycota</taxon>
        <taxon>Pezizomycotina</taxon>
        <taxon>Sordariomycetes</taxon>
        <taxon>Sordariomycetidae</taxon>
        <taxon>Sordariales</taxon>
        <taxon>Podosporaceae</taxon>
        <taxon>Cladorrhinum</taxon>
    </lineage>
</organism>
<feature type="chain" id="PRO_5043810129" evidence="6">
    <location>
        <begin position="24"/>
        <end position="558"/>
    </location>
</feature>
<keyword evidence="5" id="KW-0325">Glycoprotein</keyword>
<dbReference type="Pfam" id="PF05577">
    <property type="entry name" value="Peptidase_S28"/>
    <property type="match status" value="1"/>
</dbReference>
<dbReference type="PANTHER" id="PTHR11010">
    <property type="entry name" value="PROTEASE S28 PRO-X CARBOXYPEPTIDASE-RELATED"/>
    <property type="match status" value="1"/>
</dbReference>
<gene>
    <name evidence="7" type="ORF">QBC42DRAFT_301304</name>
</gene>
<feature type="signal peptide" evidence="6">
    <location>
        <begin position="1"/>
        <end position="23"/>
    </location>
</feature>
<evidence type="ECO:0000256" key="4">
    <source>
        <dbReference type="ARBA" id="ARBA00022801"/>
    </source>
</evidence>
<dbReference type="Proteomes" id="UP001321749">
    <property type="component" value="Unassembled WGS sequence"/>
</dbReference>
<evidence type="ECO:0000313" key="7">
    <source>
        <dbReference type="EMBL" id="KAK4457277.1"/>
    </source>
</evidence>
<dbReference type="SUPFAM" id="SSF53474">
    <property type="entry name" value="alpha/beta-Hydrolases"/>
    <property type="match status" value="1"/>
</dbReference>
<keyword evidence="4" id="KW-0378">Hydrolase</keyword>
<keyword evidence="3 6" id="KW-0732">Signal</keyword>
<dbReference type="GO" id="GO:0008239">
    <property type="term" value="F:dipeptidyl-peptidase activity"/>
    <property type="evidence" value="ECO:0007669"/>
    <property type="project" value="TreeGrafter"/>
</dbReference>
<name>A0AAV9H932_9PEZI</name>
<dbReference type="InterPro" id="IPR008758">
    <property type="entry name" value="Peptidase_S28"/>
</dbReference>
<keyword evidence="8" id="KW-1185">Reference proteome</keyword>
<dbReference type="Gene3D" id="3.40.50.1820">
    <property type="entry name" value="alpha/beta hydrolase"/>
    <property type="match status" value="2"/>
</dbReference>
<evidence type="ECO:0000256" key="3">
    <source>
        <dbReference type="ARBA" id="ARBA00022729"/>
    </source>
</evidence>